<dbReference type="InterPro" id="IPR036322">
    <property type="entry name" value="WD40_repeat_dom_sf"/>
</dbReference>
<dbReference type="PROSITE" id="PS50082">
    <property type="entry name" value="WD_REPEATS_2"/>
    <property type="match status" value="3"/>
</dbReference>
<keyword evidence="1 3" id="KW-0853">WD repeat</keyword>
<keyword evidence="4" id="KW-0175">Coiled coil</keyword>
<dbReference type="SMART" id="SM00320">
    <property type="entry name" value="WD40"/>
    <property type="match status" value="5"/>
</dbReference>
<dbReference type="InterPro" id="IPR015943">
    <property type="entry name" value="WD40/YVTN_repeat-like_dom_sf"/>
</dbReference>
<protein>
    <recommendedName>
        <fullName evidence="8">WD40 repeat domain-containing protein</fullName>
    </recommendedName>
</protein>
<evidence type="ECO:0000256" key="4">
    <source>
        <dbReference type="SAM" id="Coils"/>
    </source>
</evidence>
<comment type="caution">
    <text evidence="6">The sequence shown here is derived from an EMBL/GenBank/DDBJ whole genome shotgun (WGS) entry which is preliminary data.</text>
</comment>
<dbReference type="Pfam" id="PF00400">
    <property type="entry name" value="WD40"/>
    <property type="match status" value="3"/>
</dbReference>
<gene>
    <name evidence="6" type="ORF">QOL99_04715</name>
</gene>
<dbReference type="Proteomes" id="UP001302059">
    <property type="component" value="Unassembled WGS sequence"/>
</dbReference>
<evidence type="ECO:0000256" key="5">
    <source>
        <dbReference type="SAM" id="MobiDB-lite"/>
    </source>
</evidence>
<evidence type="ECO:0000313" key="6">
    <source>
        <dbReference type="EMBL" id="MDL2343452.1"/>
    </source>
</evidence>
<dbReference type="PANTHER" id="PTHR19848:SF8">
    <property type="entry name" value="F-BOX AND WD REPEAT DOMAIN CONTAINING 7"/>
    <property type="match status" value="1"/>
</dbReference>
<organism evidence="6 7">
    <name type="scientific">Deinococcus rhizophilus</name>
    <dbReference type="NCBI Taxonomy" id="3049544"/>
    <lineage>
        <taxon>Bacteria</taxon>
        <taxon>Thermotogati</taxon>
        <taxon>Deinococcota</taxon>
        <taxon>Deinococci</taxon>
        <taxon>Deinococcales</taxon>
        <taxon>Deinococcaceae</taxon>
        <taxon>Deinococcus</taxon>
    </lineage>
</organism>
<proteinExistence type="predicted"/>
<evidence type="ECO:0000256" key="2">
    <source>
        <dbReference type="ARBA" id="ARBA00022737"/>
    </source>
</evidence>
<dbReference type="InterPro" id="IPR001680">
    <property type="entry name" value="WD40_rpt"/>
</dbReference>
<feature type="repeat" description="WD" evidence="3">
    <location>
        <begin position="395"/>
        <end position="436"/>
    </location>
</feature>
<feature type="repeat" description="WD" evidence="3">
    <location>
        <begin position="567"/>
        <end position="601"/>
    </location>
</feature>
<dbReference type="Gene3D" id="2.130.10.10">
    <property type="entry name" value="YVTN repeat-like/Quinoprotein amine dehydrogenase"/>
    <property type="match status" value="2"/>
</dbReference>
<feature type="region of interest" description="Disordered" evidence="5">
    <location>
        <begin position="322"/>
        <end position="345"/>
    </location>
</feature>
<dbReference type="RefSeq" id="WP_285521885.1">
    <property type="nucleotide sequence ID" value="NZ_JASNGB010000024.1"/>
</dbReference>
<feature type="repeat" description="WD" evidence="3">
    <location>
        <begin position="527"/>
        <end position="550"/>
    </location>
</feature>
<keyword evidence="2" id="KW-0677">Repeat</keyword>
<evidence type="ECO:0008006" key="8">
    <source>
        <dbReference type="Google" id="ProtNLM"/>
    </source>
</evidence>
<name>A0ABT7JEG6_9DEIO</name>
<evidence type="ECO:0000313" key="7">
    <source>
        <dbReference type="Proteomes" id="UP001302059"/>
    </source>
</evidence>
<evidence type="ECO:0000256" key="3">
    <source>
        <dbReference type="PROSITE-ProRule" id="PRU00221"/>
    </source>
</evidence>
<dbReference type="SUPFAM" id="SSF50978">
    <property type="entry name" value="WD40 repeat-like"/>
    <property type="match status" value="1"/>
</dbReference>
<dbReference type="EMBL" id="JASNGB010000024">
    <property type="protein sequence ID" value="MDL2343452.1"/>
    <property type="molecule type" value="Genomic_DNA"/>
</dbReference>
<reference evidence="6 7" key="1">
    <citation type="submission" date="2023-05" db="EMBL/GenBank/DDBJ databases">
        <authorList>
            <person name="Gao F."/>
        </authorList>
    </citation>
    <scope>NUCLEOTIDE SEQUENCE [LARGE SCALE GENOMIC DNA]</scope>
    <source>
        <strain evidence="6 7">MIMF12</strain>
    </source>
</reference>
<keyword evidence="7" id="KW-1185">Reference proteome</keyword>
<evidence type="ECO:0000256" key="1">
    <source>
        <dbReference type="ARBA" id="ARBA00022574"/>
    </source>
</evidence>
<accession>A0ABT7JEG6</accession>
<sequence length="636" mass="66243">MPAPIIYVLGALAAGAVKKGIDGGMALKEAKAVQEEASARAEKAQRQHEERLLTVRKRAEQLEAHKWSVQQGVMADFGRLWLRQKQKLNITDKDFSVHLNMSPETLREFEGFATSGLGVAGGVLQAGVAGVGTGVGVIGAVTALGTASTGAAISGLSGAAANSALLAWLGGGSLAAGGGGVALGTLVAGGLFVAPAALVGGLIVAKKGEEAKTAAQQYAAEVDLYAADVQRRCVALDGIEQRMDEVSGLIANLARRLKAAVWQCEQSEAAMDGNVDRTQFFMATKLATTLRDVLTVPVIDEEIQASAASARVVREAGWVAEGDAEAPTRGPTAASDHVRPPAPTESGVHLTLRSTHLIPHKGNRHVAFAGNAMVVSDGQSIALMGHHNGLGCQALDGVSGRVLGLDVARNGARLAATCGDREVRIWQLPVEKVERTLSRGDLPVRAVALSADGSCLATAYGDGRLVVSYVETGGLFASFEGVGALALAFSPDGQRLATATAEGHVHVYNVMTGRCEATLALEGRGRTVAFSAGGQYLVAAAEDGKVRLWQAPGWTSHHRFWWTGCVVHGVTFHPVLPVLATVFGDGVVRLWDVLARETVLELGRAGEGAQGAAFSTDGTRLLVGRHNELVRYELGV</sequence>
<feature type="coiled-coil region" evidence="4">
    <location>
        <begin position="27"/>
        <end position="65"/>
    </location>
</feature>
<dbReference type="PANTHER" id="PTHR19848">
    <property type="entry name" value="WD40 REPEAT PROTEIN"/>
    <property type="match status" value="1"/>
</dbReference>